<feature type="domain" description="PH" evidence="4">
    <location>
        <begin position="5"/>
        <end position="120"/>
    </location>
</feature>
<evidence type="ECO:0000259" key="5">
    <source>
        <dbReference type="PROSITE" id="PS51064"/>
    </source>
</evidence>
<proteinExistence type="inferred from homology"/>
<feature type="region of interest" description="Disordered" evidence="3">
    <location>
        <begin position="259"/>
        <end position="312"/>
    </location>
</feature>
<feature type="compositionally biased region" description="Basic and acidic residues" evidence="3">
    <location>
        <begin position="303"/>
        <end position="312"/>
    </location>
</feature>
<feature type="region of interest" description="Disordered" evidence="3">
    <location>
        <begin position="346"/>
        <end position="384"/>
    </location>
</feature>
<feature type="domain" description="IRS-type PTB" evidence="5">
    <location>
        <begin position="160"/>
        <end position="264"/>
    </location>
</feature>
<reference evidence="6 7" key="1">
    <citation type="submission" date="2019-09" db="EMBL/GenBank/DDBJ databases">
        <title>Bird 10,000 Genomes (B10K) Project - Family phase.</title>
        <authorList>
            <person name="Zhang G."/>
        </authorList>
    </citation>
    <scope>NUCLEOTIDE SEQUENCE [LARGE SCALE GENOMIC DNA]</scope>
    <source>
        <strain evidence="6">B10K-DU-008-62</strain>
        <tissue evidence="6">Mixed tissue sample</tissue>
    </source>
</reference>
<keyword evidence="2" id="KW-0597">Phosphoprotein</keyword>
<dbReference type="AlphaFoldDB" id="A0A7L0UJ35"/>
<evidence type="ECO:0000313" key="7">
    <source>
        <dbReference type="Proteomes" id="UP000568556"/>
    </source>
</evidence>
<name>A0A7L0UJ35_CHOAC</name>
<dbReference type="EMBL" id="VXAQ01001360">
    <property type="protein sequence ID" value="NXL65750.1"/>
    <property type="molecule type" value="Genomic_DNA"/>
</dbReference>
<feature type="non-terminal residue" evidence="6">
    <location>
        <position position="1"/>
    </location>
</feature>
<dbReference type="PROSITE" id="PS51064">
    <property type="entry name" value="IRS_PTB"/>
    <property type="match status" value="1"/>
</dbReference>
<evidence type="ECO:0000256" key="2">
    <source>
        <dbReference type="ARBA" id="ARBA00022553"/>
    </source>
</evidence>
<dbReference type="GO" id="GO:0007169">
    <property type="term" value="P:cell surface receptor protein tyrosine kinase signaling pathway"/>
    <property type="evidence" value="ECO:0007669"/>
    <property type="project" value="TreeGrafter"/>
</dbReference>
<dbReference type="CDD" id="cd01203">
    <property type="entry name" value="PTB_DOK1_DOK2_DOK3"/>
    <property type="match status" value="1"/>
</dbReference>
<evidence type="ECO:0000259" key="4">
    <source>
        <dbReference type="PROSITE" id="PS50003"/>
    </source>
</evidence>
<dbReference type="InterPro" id="IPR050996">
    <property type="entry name" value="Docking_Protein_DOK"/>
</dbReference>
<dbReference type="GO" id="GO:0007265">
    <property type="term" value="P:Ras protein signal transduction"/>
    <property type="evidence" value="ECO:0007669"/>
    <property type="project" value="TreeGrafter"/>
</dbReference>
<dbReference type="GO" id="GO:0043410">
    <property type="term" value="P:positive regulation of MAPK cascade"/>
    <property type="evidence" value="ECO:0007669"/>
    <property type="project" value="TreeGrafter"/>
</dbReference>
<dbReference type="Gene3D" id="2.30.29.30">
    <property type="entry name" value="Pleckstrin-homology domain (PH domain)/Phosphotyrosine-binding domain (PTB)"/>
    <property type="match status" value="2"/>
</dbReference>
<protein>
    <submittedName>
        <fullName evidence="6">DOK2 protein</fullName>
    </submittedName>
</protein>
<dbReference type="SMART" id="SM01244">
    <property type="entry name" value="IRS"/>
    <property type="match status" value="1"/>
</dbReference>
<evidence type="ECO:0000256" key="1">
    <source>
        <dbReference type="ARBA" id="ARBA00010955"/>
    </source>
</evidence>
<dbReference type="SUPFAM" id="SSF50729">
    <property type="entry name" value="PH domain-like"/>
    <property type="match status" value="2"/>
</dbReference>
<comment type="similarity">
    <text evidence="1">Belongs to the DOK family. Type A subfamily.</text>
</comment>
<accession>A0A7L0UJ35</accession>
<comment type="caution">
    <text evidence="6">The sequence shown here is derived from an EMBL/GenBank/DDBJ whole genome shotgun (WGS) entry which is preliminary data.</text>
</comment>
<dbReference type="InterPro" id="IPR037751">
    <property type="entry name" value="Dok1/2/3_PTB"/>
</dbReference>
<dbReference type="SMART" id="SM00310">
    <property type="entry name" value="PTBI"/>
    <property type="match status" value="1"/>
</dbReference>
<dbReference type="PROSITE" id="PS50003">
    <property type="entry name" value="PH_DOMAIN"/>
    <property type="match status" value="1"/>
</dbReference>
<dbReference type="Proteomes" id="UP000568556">
    <property type="component" value="Unassembled WGS sequence"/>
</dbReference>
<feature type="region of interest" description="Disordered" evidence="3">
    <location>
        <begin position="414"/>
        <end position="434"/>
    </location>
</feature>
<dbReference type="PANTHER" id="PTHR21258">
    <property type="entry name" value="DOCKING PROTEIN RELATED"/>
    <property type="match status" value="1"/>
</dbReference>
<dbReference type="OrthoDB" id="6020914at2759"/>
<dbReference type="PANTHER" id="PTHR21258:SF14">
    <property type="entry name" value="DOCKING PROTEIN 2"/>
    <property type="match status" value="1"/>
</dbReference>
<dbReference type="InterPro" id="IPR001849">
    <property type="entry name" value="PH_domain"/>
</dbReference>
<dbReference type="Pfam" id="PF00169">
    <property type="entry name" value="PH"/>
    <property type="match status" value="1"/>
</dbReference>
<keyword evidence="7" id="KW-1185">Reference proteome</keyword>
<dbReference type="InterPro" id="IPR011993">
    <property type="entry name" value="PH-like_dom_sf"/>
</dbReference>
<evidence type="ECO:0000313" key="6">
    <source>
        <dbReference type="EMBL" id="NXL65750.1"/>
    </source>
</evidence>
<dbReference type="CDD" id="cd14676">
    <property type="entry name" value="PH_DOK1_2_3"/>
    <property type="match status" value="1"/>
</dbReference>
<organism evidence="6 7">
    <name type="scientific">Chordeiles acutipennis</name>
    <name type="common">Lesser nighthawk</name>
    <name type="synonym">Caprimulgus acutipennis</name>
    <dbReference type="NCBI Taxonomy" id="118183"/>
    <lineage>
        <taxon>Eukaryota</taxon>
        <taxon>Metazoa</taxon>
        <taxon>Chordata</taxon>
        <taxon>Craniata</taxon>
        <taxon>Vertebrata</taxon>
        <taxon>Euteleostomi</taxon>
        <taxon>Archelosauria</taxon>
        <taxon>Archosauria</taxon>
        <taxon>Dinosauria</taxon>
        <taxon>Saurischia</taxon>
        <taxon>Theropoda</taxon>
        <taxon>Coelurosauria</taxon>
        <taxon>Aves</taxon>
        <taxon>Neognathae</taxon>
        <taxon>Neoaves</taxon>
        <taxon>Strisores</taxon>
        <taxon>Caprimulgiformes</taxon>
        <taxon>Caprimulgidae</taxon>
        <taxon>Chordeilinae</taxon>
        <taxon>Chordeiles</taxon>
    </lineage>
</organism>
<dbReference type="Pfam" id="PF02174">
    <property type="entry name" value="IRS"/>
    <property type="match status" value="1"/>
</dbReference>
<feature type="non-terminal residue" evidence="6">
    <location>
        <position position="466"/>
    </location>
</feature>
<evidence type="ECO:0000256" key="3">
    <source>
        <dbReference type="SAM" id="MobiDB-lite"/>
    </source>
</evidence>
<gene>
    <name evidence="6" type="primary">Dok2</name>
    <name evidence="6" type="ORF">CHOACU_R09920</name>
</gene>
<dbReference type="InterPro" id="IPR002404">
    <property type="entry name" value="IRS_PTB"/>
</dbReference>
<sequence length="466" mass="52131">RMEEVVVKQGVLYLQLQQTFGKKWKKFWGVLYRESSCSTARLELFEGSAPLAAEKLRKGDGSKKLVKLSDCVHVAEASGDANCPKETVPFLLETTEKRYLLAADAPEAAGWIQKLCELAFPRSREEQAASKDGQQSSLGTDGEFSMEENSLYSSRGKASLEQAFEVTVKATESSERCRLWGRCILQAGEEALELRDFQTLEILYSWPYHFLRRFGRDKVTFSFEAGRRCASGEGNFEFETRQGNEIFQAIESAINVHRSLGTEEPRRGGPRDDASRPLGHTRMPSWAQGHEEPGGTKSPLLEPTREGKVPKAKLEAPAKAAVESEYAVPFDTIAKSFVSRKFSSLSHHPEEAPDPLYDSIGEAGGQRGKQPPPRPTAAKPDHIYDEPEGLSAHMVYDEPEEVKGEAWRLQAAPEEPTGHEYPYNPQRDDYAVPKRPVPLRQPFLLQGKEWLGDTEYDNVALKVAKK</sequence>
<dbReference type="GO" id="GO:0005737">
    <property type="term" value="C:cytoplasm"/>
    <property type="evidence" value="ECO:0007669"/>
    <property type="project" value="TreeGrafter"/>
</dbReference>
<dbReference type="SMART" id="SM00233">
    <property type="entry name" value="PH"/>
    <property type="match status" value="1"/>
</dbReference>
<feature type="compositionally biased region" description="Basic and acidic residues" evidence="3">
    <location>
        <begin position="260"/>
        <end position="275"/>
    </location>
</feature>